<organism evidence="1 2">
    <name type="scientific">[Candida] anglica</name>
    <dbReference type="NCBI Taxonomy" id="148631"/>
    <lineage>
        <taxon>Eukaryota</taxon>
        <taxon>Fungi</taxon>
        <taxon>Dikarya</taxon>
        <taxon>Ascomycota</taxon>
        <taxon>Saccharomycotina</taxon>
        <taxon>Pichiomycetes</taxon>
        <taxon>Debaryomycetaceae</taxon>
        <taxon>Kurtzmaniella</taxon>
    </lineage>
</organism>
<dbReference type="EMBL" id="OZ004260">
    <property type="protein sequence ID" value="CAK7921489.1"/>
    <property type="molecule type" value="Genomic_DNA"/>
</dbReference>
<evidence type="ECO:0000313" key="2">
    <source>
        <dbReference type="Proteomes" id="UP001497600"/>
    </source>
</evidence>
<sequence length="180" mass="21191">MWPFSSSNQGKKTSDLEKEIPDSLKDIFHKGNPEWKNEANFGIAEEEKLVEMAKQRQSKEPYSYEFDDYKRNEDHKKVTYINCVELQKNVISCLKNWKGADLSFCDKEMKLNSACTDIQTKALKRLRYDECVSIKQCKQIRFLIDDLFVKNFGQLGEHFDDQTYAKFSDEVDASFVKIWK</sequence>
<accession>A0ABP0EPR1</accession>
<reference evidence="1 2" key="1">
    <citation type="submission" date="2024-01" db="EMBL/GenBank/DDBJ databases">
        <authorList>
            <consortium name="Genoscope - CEA"/>
            <person name="William W."/>
        </authorList>
    </citation>
    <scope>NUCLEOTIDE SEQUENCE [LARGE SCALE GENOMIC DNA]</scope>
    <source>
        <strain evidence="1 2">29B2s-10</strain>
    </source>
</reference>
<dbReference type="Proteomes" id="UP001497600">
    <property type="component" value="Chromosome H"/>
</dbReference>
<name>A0ABP0EPR1_9ASCO</name>
<proteinExistence type="predicted"/>
<gene>
    <name evidence="1" type="ORF">CAAN4_H14884</name>
</gene>
<keyword evidence="2" id="KW-1185">Reference proteome</keyword>
<protein>
    <submittedName>
        <fullName evidence="1">Uncharacterized protein</fullName>
    </submittedName>
</protein>
<evidence type="ECO:0000313" key="1">
    <source>
        <dbReference type="EMBL" id="CAK7921489.1"/>
    </source>
</evidence>